<dbReference type="PANTHER" id="PTHR43712:SF5">
    <property type="entry name" value="O-METHYLTRANSFERASE ASQN-RELATED"/>
    <property type="match status" value="1"/>
</dbReference>
<evidence type="ECO:0000256" key="4">
    <source>
        <dbReference type="ARBA" id="ARBA00038277"/>
    </source>
</evidence>
<evidence type="ECO:0000313" key="6">
    <source>
        <dbReference type="EMBL" id="RHZ46421.1"/>
    </source>
</evidence>
<dbReference type="Gene3D" id="3.40.50.150">
    <property type="entry name" value="Vaccinia Virus protein VP39"/>
    <property type="match status" value="1"/>
</dbReference>
<proteinExistence type="inferred from homology"/>
<dbReference type="GO" id="GO:0032259">
    <property type="term" value="P:methylation"/>
    <property type="evidence" value="ECO:0007669"/>
    <property type="project" value="UniProtKB-KW"/>
</dbReference>
<evidence type="ECO:0000256" key="1">
    <source>
        <dbReference type="ARBA" id="ARBA00022603"/>
    </source>
</evidence>
<dbReference type="InterPro" id="IPR016461">
    <property type="entry name" value="COMT-like"/>
</dbReference>
<dbReference type="VEuPathDB" id="FungiDB:CDV56_104500"/>
<keyword evidence="1" id="KW-0489">Methyltransferase</keyword>
<keyword evidence="7" id="KW-1185">Reference proteome</keyword>
<dbReference type="RefSeq" id="XP_026611145.1">
    <property type="nucleotide sequence ID" value="XM_026758119.1"/>
</dbReference>
<dbReference type="InterPro" id="IPR029063">
    <property type="entry name" value="SAM-dependent_MTases_sf"/>
</dbReference>
<dbReference type="SUPFAM" id="SSF53335">
    <property type="entry name" value="S-adenosyl-L-methionine-dependent methyltransferases"/>
    <property type="match status" value="1"/>
</dbReference>
<evidence type="ECO:0000256" key="2">
    <source>
        <dbReference type="ARBA" id="ARBA00022679"/>
    </source>
</evidence>
<sequence length="333" mass="37563">MSQHTDQISQMLSLVECITQEAQSLRTHSSQQDSFLGDKFQRIITACNELSACLTMPELWMTKIAMGYSTSVAISLALEMNLHQHIQINIPTSLDTLVQHTGGSKKLITSRTFYDYIREIDTIRGARFDTAMEATALDPSLEMTYPFASLSHGAVVVDVGGGRGHHCRRLMRQFRHIQFIVQDHEDAVKNLSPIDEAGDEHRISWQGHNFFDPQPVKGADVYLLNSVLMDHHDKCRACKIILRNIANAMVPGHSTCLVSDGIEPENELSPLFSAHQLHMISILSRAYRSQSDWEKLFHEADERLLFEKIFSSGTGKVIYALRLRETDPVRLSG</sequence>
<dbReference type="OrthoDB" id="1535081at2759"/>
<keyword evidence="3" id="KW-0949">S-adenosyl-L-methionine</keyword>
<dbReference type="PANTHER" id="PTHR43712">
    <property type="entry name" value="PUTATIVE (AFU_ORTHOLOGUE AFUA_4G14580)-RELATED"/>
    <property type="match status" value="1"/>
</dbReference>
<name>A0A397G5V3_ASPTH</name>
<dbReference type="EMBL" id="NKHU02000251">
    <property type="protein sequence ID" value="RHZ46421.1"/>
    <property type="molecule type" value="Genomic_DNA"/>
</dbReference>
<dbReference type="InterPro" id="IPR001077">
    <property type="entry name" value="COMT_C"/>
</dbReference>
<dbReference type="Pfam" id="PF00891">
    <property type="entry name" value="Methyltransf_2"/>
    <property type="match status" value="1"/>
</dbReference>
<dbReference type="GeneID" id="38126474"/>
<gene>
    <name evidence="6" type="ORF">CDV56_104500</name>
</gene>
<dbReference type="GO" id="GO:0008171">
    <property type="term" value="F:O-methyltransferase activity"/>
    <property type="evidence" value="ECO:0007669"/>
    <property type="project" value="InterPro"/>
</dbReference>
<reference evidence="6" key="1">
    <citation type="submission" date="2018-08" db="EMBL/GenBank/DDBJ databases">
        <title>Draft genome sequence of azole-resistant Aspergillus thermomutatus (Neosartorya pseudofischeri) strain HMR AF 39, isolated from a human nasal aspirate.</title>
        <authorList>
            <person name="Parent-Michaud M."/>
            <person name="Dufresne P.J."/>
            <person name="Fournier E."/>
            <person name="Martineau C."/>
            <person name="Moreira S."/>
            <person name="Perkins V."/>
            <person name="De Repentigny L."/>
            <person name="Dufresne S.F."/>
        </authorList>
    </citation>
    <scope>NUCLEOTIDE SEQUENCE [LARGE SCALE GENOMIC DNA]</scope>
    <source>
        <strain evidence="6">HMR AF 39</strain>
    </source>
</reference>
<dbReference type="GO" id="GO:0044550">
    <property type="term" value="P:secondary metabolite biosynthetic process"/>
    <property type="evidence" value="ECO:0007669"/>
    <property type="project" value="UniProtKB-ARBA"/>
</dbReference>
<keyword evidence="2" id="KW-0808">Transferase</keyword>
<comment type="similarity">
    <text evidence="4">Belongs to the class I-like SAM-binding methyltransferase superfamily. Cation-independent O-methyltransferase family.</text>
</comment>
<organism evidence="6 7">
    <name type="scientific">Aspergillus thermomutatus</name>
    <name type="common">Neosartorya pseudofischeri</name>
    <dbReference type="NCBI Taxonomy" id="41047"/>
    <lineage>
        <taxon>Eukaryota</taxon>
        <taxon>Fungi</taxon>
        <taxon>Dikarya</taxon>
        <taxon>Ascomycota</taxon>
        <taxon>Pezizomycotina</taxon>
        <taxon>Eurotiomycetes</taxon>
        <taxon>Eurotiomycetidae</taxon>
        <taxon>Eurotiales</taxon>
        <taxon>Aspergillaceae</taxon>
        <taxon>Aspergillus</taxon>
        <taxon>Aspergillus subgen. Fumigati</taxon>
    </lineage>
</organism>
<protein>
    <recommendedName>
        <fullName evidence="5">O-methyltransferase C-terminal domain-containing protein</fullName>
    </recommendedName>
</protein>
<evidence type="ECO:0000313" key="7">
    <source>
        <dbReference type="Proteomes" id="UP000215305"/>
    </source>
</evidence>
<dbReference type="AlphaFoldDB" id="A0A397G5V3"/>
<dbReference type="PROSITE" id="PS51683">
    <property type="entry name" value="SAM_OMT_II"/>
    <property type="match status" value="1"/>
</dbReference>
<comment type="caution">
    <text evidence="6">The sequence shown here is derived from an EMBL/GenBank/DDBJ whole genome shotgun (WGS) entry which is preliminary data.</text>
</comment>
<evidence type="ECO:0000256" key="3">
    <source>
        <dbReference type="ARBA" id="ARBA00022691"/>
    </source>
</evidence>
<accession>A0A397G5V3</accession>
<dbReference type="Proteomes" id="UP000215305">
    <property type="component" value="Unassembled WGS sequence"/>
</dbReference>
<evidence type="ECO:0000259" key="5">
    <source>
        <dbReference type="Pfam" id="PF00891"/>
    </source>
</evidence>
<feature type="domain" description="O-methyltransferase C-terminal" evidence="5">
    <location>
        <begin position="150"/>
        <end position="300"/>
    </location>
</feature>